<dbReference type="Proteomes" id="UP000828048">
    <property type="component" value="Chromosome 11"/>
</dbReference>
<accession>A0ACB7YME2</accession>
<name>A0ACB7YME2_9ERIC</name>
<evidence type="ECO:0000313" key="1">
    <source>
        <dbReference type="EMBL" id="KAH7854353.1"/>
    </source>
</evidence>
<sequence>MSPQQNHAQGGLKQAQVVVVMVPLPAQGHLNQLLHLSRLIAAYNIPVHYVASTTHNRQAKLRVHGWNPHSASNIHFHEFPTPHFQSLPPNPNASIKFPSHLQPSFDASSHLRDPFAKLLHSLLPKSKRIVVIHDSLMSSVVQDLVLIPHVESYSFHSVSAFTMFFYFWEALGKPFPIEPEILKALPSLEGCFTTEFRKFVTKQHNHAKLASGRLYNTCKVIEGPFLDLLAKEEISGNKKQWALGPVNPVLAIQANLGSNQIHKCLEWLDKQTPNSVIYVSFGTTTSLSDAQITELALGLEKSEQKFIWVLREADKGNIFSGEGERGDQLRKGYEERVEGRGMVVREWAPQLEILGHPSTGGFMSHCGWNSCMESITMGVPIAAWPMHSDQPRNTVLITKVLKVGVVVKDWERRDDLVEATTIERAVKILMGSKEGEEMKRRAAELGGAVRESVAEGGGSHLEVDSFIAHITR</sequence>
<evidence type="ECO:0000313" key="2">
    <source>
        <dbReference type="Proteomes" id="UP000828048"/>
    </source>
</evidence>
<comment type="caution">
    <text evidence="1">The sequence shown here is derived from an EMBL/GenBank/DDBJ whole genome shotgun (WGS) entry which is preliminary data.</text>
</comment>
<organism evidence="1 2">
    <name type="scientific">Vaccinium darrowii</name>
    <dbReference type="NCBI Taxonomy" id="229202"/>
    <lineage>
        <taxon>Eukaryota</taxon>
        <taxon>Viridiplantae</taxon>
        <taxon>Streptophyta</taxon>
        <taxon>Embryophyta</taxon>
        <taxon>Tracheophyta</taxon>
        <taxon>Spermatophyta</taxon>
        <taxon>Magnoliopsida</taxon>
        <taxon>eudicotyledons</taxon>
        <taxon>Gunneridae</taxon>
        <taxon>Pentapetalae</taxon>
        <taxon>asterids</taxon>
        <taxon>Ericales</taxon>
        <taxon>Ericaceae</taxon>
        <taxon>Vaccinioideae</taxon>
        <taxon>Vaccinieae</taxon>
        <taxon>Vaccinium</taxon>
    </lineage>
</organism>
<gene>
    <name evidence="1" type="ORF">Vadar_012895</name>
</gene>
<reference evidence="1 2" key="1">
    <citation type="journal article" date="2021" name="Hortic Res">
        <title>High-quality reference genome and annotation aids understanding of berry development for evergreen blueberry (Vaccinium darrowii).</title>
        <authorList>
            <person name="Yu J."/>
            <person name="Hulse-Kemp A.M."/>
            <person name="Babiker E."/>
            <person name="Staton M."/>
        </authorList>
    </citation>
    <scope>NUCLEOTIDE SEQUENCE [LARGE SCALE GENOMIC DNA]</scope>
    <source>
        <strain evidence="2">cv. NJ 8807/NJ 8810</strain>
        <tissue evidence="1">Young leaf</tissue>
    </source>
</reference>
<dbReference type="EMBL" id="CM037161">
    <property type="protein sequence ID" value="KAH7854353.1"/>
    <property type="molecule type" value="Genomic_DNA"/>
</dbReference>
<keyword evidence="2" id="KW-1185">Reference proteome</keyword>
<proteinExistence type="predicted"/>
<protein>
    <submittedName>
        <fullName evidence="1">Uncharacterized protein</fullName>
    </submittedName>
</protein>